<evidence type="ECO:0000313" key="3">
    <source>
        <dbReference type="Proteomes" id="UP001138757"/>
    </source>
</evidence>
<accession>A0A9X1DE40</accession>
<evidence type="ECO:0000313" key="2">
    <source>
        <dbReference type="EMBL" id="MBT2188351.1"/>
    </source>
</evidence>
<dbReference type="NCBIfam" id="NF035944">
    <property type="entry name" value="PEPxxWA-CTERM"/>
    <property type="match status" value="1"/>
</dbReference>
<dbReference type="Proteomes" id="UP001138757">
    <property type="component" value="Unassembled WGS sequence"/>
</dbReference>
<gene>
    <name evidence="2" type="ORF">KK488_15450</name>
</gene>
<protein>
    <submittedName>
        <fullName evidence="2">PEPxxWA-CTERM sorting domain-containing protein</fullName>
    </submittedName>
</protein>
<dbReference type="EMBL" id="JAHGAW010000010">
    <property type="protein sequence ID" value="MBT2188351.1"/>
    <property type="molecule type" value="Genomic_DNA"/>
</dbReference>
<keyword evidence="3" id="KW-1185">Reference proteome</keyword>
<dbReference type="InterPro" id="IPR013424">
    <property type="entry name" value="Ice-binding_C"/>
</dbReference>
<dbReference type="NCBIfam" id="TIGR02595">
    <property type="entry name" value="PEP_CTERM"/>
    <property type="match status" value="1"/>
</dbReference>
<comment type="caution">
    <text evidence="2">The sequence shown here is derived from an EMBL/GenBank/DDBJ whole genome shotgun (WGS) entry which is preliminary data.</text>
</comment>
<sequence>MTDGGVMNAFQFDATTQLIQPIGAFPPFYYQLLLQGTVVATGSAGALCDTINVCFKTYGFRGGLFDEVRLQTNLFDQQFNPNLPGVNTMLFDNIFAREVPEPASWALMLAGFGALGAALRRRPRLALRFASA</sequence>
<feature type="domain" description="Ice-binding protein C-terminal" evidence="1">
    <location>
        <begin position="99"/>
        <end position="122"/>
    </location>
</feature>
<dbReference type="AlphaFoldDB" id="A0A9X1DE40"/>
<organism evidence="2 3">
    <name type="scientific">Sphingobium nicotianae</name>
    <dbReference type="NCBI Taxonomy" id="2782607"/>
    <lineage>
        <taxon>Bacteria</taxon>
        <taxon>Pseudomonadati</taxon>
        <taxon>Pseudomonadota</taxon>
        <taxon>Alphaproteobacteria</taxon>
        <taxon>Sphingomonadales</taxon>
        <taxon>Sphingomonadaceae</taxon>
        <taxon>Sphingobium</taxon>
    </lineage>
</organism>
<reference evidence="2" key="1">
    <citation type="submission" date="2021-05" db="EMBL/GenBank/DDBJ databases">
        <title>Genome of Sphingobium sp. strain.</title>
        <authorList>
            <person name="Fan R."/>
        </authorList>
    </citation>
    <scope>NUCLEOTIDE SEQUENCE</scope>
    <source>
        <strain evidence="2">H33</strain>
    </source>
</reference>
<evidence type="ECO:0000259" key="1">
    <source>
        <dbReference type="Pfam" id="PF07589"/>
    </source>
</evidence>
<proteinExistence type="predicted"/>
<dbReference type="Pfam" id="PF07589">
    <property type="entry name" value="PEP-CTERM"/>
    <property type="match status" value="1"/>
</dbReference>
<name>A0A9X1DE40_9SPHN</name>